<evidence type="ECO:0000259" key="7">
    <source>
        <dbReference type="Pfam" id="PF02544"/>
    </source>
</evidence>
<dbReference type="GO" id="GO:0008202">
    <property type="term" value="P:steroid metabolic process"/>
    <property type="evidence" value="ECO:0007669"/>
    <property type="project" value="InterPro"/>
</dbReference>
<comment type="subcellular location">
    <subcellularLocation>
        <location evidence="1">Membrane</location>
        <topology evidence="1">Multi-pass membrane protein</topology>
    </subcellularLocation>
</comment>
<dbReference type="EMBL" id="NAJN01000766">
    <property type="protein sequence ID" value="TKA68999.1"/>
    <property type="molecule type" value="Genomic_DNA"/>
</dbReference>
<evidence type="ECO:0000313" key="9">
    <source>
        <dbReference type="Proteomes" id="UP000308768"/>
    </source>
</evidence>
<feature type="transmembrane region" description="Helical" evidence="6">
    <location>
        <begin position="55"/>
        <end position="75"/>
    </location>
</feature>
<dbReference type="InterPro" id="IPR016636">
    <property type="entry name" value="3-oxo-5-alpha-steroid_4-DH"/>
</dbReference>
<sequence>MALIQNWLPPSRENWELIVWGFQFFPLFTAAQWFVSYYPQGKTSVESRFNLPGKWAWATMEAPGFITLLYVMYALPKQQGIESLPWANWTMAALFTIHYIYRALLAPLVLNPSMSPIHITVWASALIWQITNGLSLGGWLSGYGPTTVYDWAGRLYMIEVGLVIWGWGLLGNMYHDDDLREIRRAAGRRQKKEAEKTGKPVQSIDKVYMLPKNGLFHFILYPHYLCEWIEWTGFWMIGGWGCVPARSFVLNEIATMLPRAVQGRKWYVDKFGKDKVGNRKAVIPGLL</sequence>
<dbReference type="PANTHER" id="PTHR10556:SF43">
    <property type="entry name" value="STEROID 5-ALPHA-REDUCTASE DET2"/>
    <property type="match status" value="1"/>
</dbReference>
<dbReference type="InterPro" id="IPR001104">
    <property type="entry name" value="3-oxo-5_a-steroid_4-DH_C"/>
</dbReference>
<accession>A0A4V5NEY3</accession>
<evidence type="ECO:0000256" key="6">
    <source>
        <dbReference type="SAM" id="Phobius"/>
    </source>
</evidence>
<comment type="similarity">
    <text evidence="2">Belongs to the steroid 5-alpha reductase family.</text>
</comment>
<evidence type="ECO:0000256" key="3">
    <source>
        <dbReference type="ARBA" id="ARBA00022692"/>
    </source>
</evidence>
<keyword evidence="9" id="KW-1185">Reference proteome</keyword>
<keyword evidence="4 6" id="KW-1133">Transmembrane helix</keyword>
<dbReference type="PIRSF" id="PIRSF015596">
    <property type="entry name" value="5_alpha-SR2"/>
    <property type="match status" value="1"/>
</dbReference>
<feature type="transmembrane region" description="Helical" evidence="6">
    <location>
        <begin position="17"/>
        <end position="35"/>
    </location>
</feature>
<dbReference type="GO" id="GO:0016020">
    <property type="term" value="C:membrane"/>
    <property type="evidence" value="ECO:0007669"/>
    <property type="project" value="UniProtKB-SubCell"/>
</dbReference>
<evidence type="ECO:0000256" key="4">
    <source>
        <dbReference type="ARBA" id="ARBA00022989"/>
    </source>
</evidence>
<dbReference type="OrthoDB" id="5788137at2759"/>
<dbReference type="AlphaFoldDB" id="A0A4V5NEY3"/>
<evidence type="ECO:0000256" key="2">
    <source>
        <dbReference type="ARBA" id="ARBA00007742"/>
    </source>
</evidence>
<keyword evidence="5 6" id="KW-0472">Membrane</keyword>
<proteinExistence type="inferred from homology"/>
<keyword evidence="3 6" id="KW-0812">Transmembrane</keyword>
<evidence type="ECO:0000313" key="8">
    <source>
        <dbReference type="EMBL" id="TKA68999.1"/>
    </source>
</evidence>
<dbReference type="InterPro" id="IPR039357">
    <property type="entry name" value="SRD5A/TECR"/>
</dbReference>
<dbReference type="STRING" id="331657.A0A4V5NEY3"/>
<dbReference type="Proteomes" id="UP000308768">
    <property type="component" value="Unassembled WGS sequence"/>
</dbReference>
<dbReference type="PANTHER" id="PTHR10556">
    <property type="entry name" value="3-OXO-5-ALPHA-STEROID 4-DEHYDROGENASE"/>
    <property type="match status" value="1"/>
</dbReference>
<protein>
    <recommendedName>
        <fullName evidence="7">3-oxo-5-alpha-steroid 4-dehydrogenase C-terminal domain-containing protein</fullName>
    </recommendedName>
</protein>
<reference evidence="8 9" key="1">
    <citation type="submission" date="2017-03" db="EMBL/GenBank/DDBJ databases">
        <title>Genomes of endolithic fungi from Antarctica.</title>
        <authorList>
            <person name="Coleine C."/>
            <person name="Masonjones S."/>
            <person name="Stajich J.E."/>
        </authorList>
    </citation>
    <scope>NUCLEOTIDE SEQUENCE [LARGE SCALE GENOMIC DNA]</scope>
    <source>
        <strain evidence="8 9">CCFEE 5187</strain>
    </source>
</reference>
<feature type="domain" description="3-oxo-5-alpha-steroid 4-dehydrogenase C-terminal" evidence="7">
    <location>
        <begin position="117"/>
        <end position="286"/>
    </location>
</feature>
<dbReference type="Pfam" id="PF02544">
    <property type="entry name" value="Steroid_dh"/>
    <property type="match status" value="1"/>
</dbReference>
<name>A0A4V5NEY3_9PEZI</name>
<dbReference type="PROSITE" id="PS50244">
    <property type="entry name" value="S5A_REDUCTASE"/>
    <property type="match status" value="1"/>
</dbReference>
<gene>
    <name evidence="8" type="ORF">B0A49_06585</name>
</gene>
<feature type="transmembrane region" description="Helical" evidence="6">
    <location>
        <begin position="122"/>
        <end position="143"/>
    </location>
</feature>
<evidence type="ECO:0000256" key="1">
    <source>
        <dbReference type="ARBA" id="ARBA00004141"/>
    </source>
</evidence>
<evidence type="ECO:0000256" key="5">
    <source>
        <dbReference type="ARBA" id="ARBA00023136"/>
    </source>
</evidence>
<feature type="transmembrane region" description="Helical" evidence="6">
    <location>
        <begin position="87"/>
        <end position="110"/>
    </location>
</feature>
<dbReference type="GO" id="GO:0003865">
    <property type="term" value="F:3-oxo-5-alpha-steroid 4-dehydrogenase activity"/>
    <property type="evidence" value="ECO:0007669"/>
    <property type="project" value="InterPro"/>
</dbReference>
<organism evidence="8 9">
    <name type="scientific">Cryomyces minteri</name>
    <dbReference type="NCBI Taxonomy" id="331657"/>
    <lineage>
        <taxon>Eukaryota</taxon>
        <taxon>Fungi</taxon>
        <taxon>Dikarya</taxon>
        <taxon>Ascomycota</taxon>
        <taxon>Pezizomycotina</taxon>
        <taxon>Dothideomycetes</taxon>
        <taxon>Dothideomycetes incertae sedis</taxon>
        <taxon>Cryomyces</taxon>
    </lineage>
</organism>
<feature type="transmembrane region" description="Helical" evidence="6">
    <location>
        <begin position="155"/>
        <end position="174"/>
    </location>
</feature>
<comment type="caution">
    <text evidence="8">The sequence shown here is derived from an EMBL/GenBank/DDBJ whole genome shotgun (WGS) entry which is preliminary data.</text>
</comment>